<accession>A0AAJ0HT47</accession>
<gene>
    <name evidence="1" type="ORF">B0T25DRAFT_133644</name>
</gene>
<sequence length="1019" mass="116491">MEFPRTEEEAKDHIMRIREAKGLGQSDVNMADLEAALLLFGEQLYQKSTHFLLELIQNSDDCSYENSKLPPELRILYENKRLLLTCNEDGFTKENVEAICRIGRSTKTRVGGRGQQMTGEKGVGSKSVFKVADVVWIRSGNYSFKFDRGERLGMIAPIWTEFPMAAEKNCTSILLEVSKGCNEPELIEAIRNFDHRSLVFLRRLKALTLSVAEQPGKAWESTVTRLDEVDADGGQETVHLQQDGSSQRYLIARHALGELPYEPKRSGLTEPEIRLAFPIARDGLPHVVPQQVYAFLPIRDYGFKFLLQADFILTANREGIDRSSAWNHAILKHLPAAILKAIRAFNSRRLCYIWPRYLQLRPPMSDFFAGLNSELIRLLSEQDILESAAGGTELPSRLQHVPEQFRDSENCPLTLCKKTQSKYLSPNYDSEDWLLFQSIGVKEMTVEGFIQDVRQFVEGYPDEFRAKSCEWHSNFAQTFSAILVRRPTDLPAVKSMEIVPLRDGQWVAPCCQALLFPTEIVQLRPPRGLPISEVHPDAQDDVHRQQLLRTLGVNPFQPSQVCEVIAEVHANSSPPQALDANDLISHALYMFRTNWQYFSKKKLWFVTEDGTLARGHDLYISVNPKRNIAEFMFPEDCEGMVKYLHRGYLDTVERDERQTFVKWVTEIHLTLEFLRANWAHYGEWMAEGRYEDQGKAWKESRRNVVTQFQKLEVNCRDGTRKRLIDTAIPLAQFFQKDRSLLDGISFIDITNPDDPSWVFLTDFGVVGKQKTDNLIDFLSSLQGSETSVDQIRGIYRQVYIGYTNKDLQFIQSKFDELTLVYVPAVSPTLRGSWYSPSECIWEGGQHLRKTPLLKTLYPDLRDFFYTTLQVGDGTLATAMDELHGVGVYDALSYVSGLFQAIDSNIQRATTDPDDHPLPAELRVFPITNRAQSGRFDYLATGLRDDIWFIMDRHYLHHSFKGVIPLLAFSVDNITQMGLTLNMMGVEDRLLLNQITETTSISGNTSRLNPRYTVKLRRKA</sequence>
<keyword evidence="2" id="KW-1185">Reference proteome</keyword>
<dbReference type="PANTHER" id="PTHR32387">
    <property type="entry name" value="WU:FJ29H11"/>
    <property type="match status" value="1"/>
</dbReference>
<name>A0AAJ0HT47_9PEZI</name>
<dbReference type="Gene3D" id="3.30.565.10">
    <property type="entry name" value="Histidine kinase-like ATPase, C-terminal domain"/>
    <property type="match status" value="1"/>
</dbReference>
<evidence type="ECO:0000313" key="2">
    <source>
        <dbReference type="Proteomes" id="UP001275084"/>
    </source>
</evidence>
<evidence type="ECO:0000313" key="1">
    <source>
        <dbReference type="EMBL" id="KAK3360775.1"/>
    </source>
</evidence>
<proteinExistence type="predicted"/>
<reference evidence="1" key="2">
    <citation type="submission" date="2023-06" db="EMBL/GenBank/DDBJ databases">
        <authorList>
            <consortium name="Lawrence Berkeley National Laboratory"/>
            <person name="Haridas S."/>
            <person name="Hensen N."/>
            <person name="Bonometti L."/>
            <person name="Westerberg I."/>
            <person name="Brannstrom I.O."/>
            <person name="Guillou S."/>
            <person name="Cros-Aarteil S."/>
            <person name="Calhoun S."/>
            <person name="Kuo A."/>
            <person name="Mondo S."/>
            <person name="Pangilinan J."/>
            <person name="Riley R."/>
            <person name="Labutti K."/>
            <person name="Andreopoulos B."/>
            <person name="Lipzen A."/>
            <person name="Chen C."/>
            <person name="Yanf M."/>
            <person name="Daum C."/>
            <person name="Ng V."/>
            <person name="Clum A."/>
            <person name="Steindorff A."/>
            <person name="Ohm R."/>
            <person name="Martin F."/>
            <person name="Silar P."/>
            <person name="Natvig D."/>
            <person name="Lalanne C."/>
            <person name="Gautier V."/>
            <person name="Ament-Velasquez S.L."/>
            <person name="Kruys A."/>
            <person name="Hutchinson M.I."/>
            <person name="Powell A.J."/>
            <person name="Barry K."/>
            <person name="Miller A.N."/>
            <person name="Grigoriev I.V."/>
            <person name="Debuchy R."/>
            <person name="Gladieux P."/>
            <person name="Thoren M.H."/>
            <person name="Johannesson H."/>
        </authorList>
    </citation>
    <scope>NUCLEOTIDE SEQUENCE</scope>
    <source>
        <strain evidence="1">CBS 955.72</strain>
    </source>
</reference>
<dbReference type="PANTHER" id="PTHR32387:SF0">
    <property type="entry name" value="PROTEIN NO VEIN"/>
    <property type="match status" value="1"/>
</dbReference>
<dbReference type="InterPro" id="IPR052957">
    <property type="entry name" value="Auxin_embryo_med"/>
</dbReference>
<reference evidence="1" key="1">
    <citation type="journal article" date="2023" name="Mol. Phylogenet. Evol.">
        <title>Genome-scale phylogeny and comparative genomics of the fungal order Sordariales.</title>
        <authorList>
            <person name="Hensen N."/>
            <person name="Bonometti L."/>
            <person name="Westerberg I."/>
            <person name="Brannstrom I.O."/>
            <person name="Guillou S."/>
            <person name="Cros-Aarteil S."/>
            <person name="Calhoun S."/>
            <person name="Haridas S."/>
            <person name="Kuo A."/>
            <person name="Mondo S."/>
            <person name="Pangilinan J."/>
            <person name="Riley R."/>
            <person name="LaButti K."/>
            <person name="Andreopoulos B."/>
            <person name="Lipzen A."/>
            <person name="Chen C."/>
            <person name="Yan M."/>
            <person name="Daum C."/>
            <person name="Ng V."/>
            <person name="Clum A."/>
            <person name="Steindorff A."/>
            <person name="Ohm R.A."/>
            <person name="Martin F."/>
            <person name="Silar P."/>
            <person name="Natvig D.O."/>
            <person name="Lalanne C."/>
            <person name="Gautier V."/>
            <person name="Ament-Velasquez S.L."/>
            <person name="Kruys A."/>
            <person name="Hutchinson M.I."/>
            <person name="Powell A.J."/>
            <person name="Barry K."/>
            <person name="Miller A.N."/>
            <person name="Grigoriev I.V."/>
            <person name="Debuchy R."/>
            <person name="Gladieux P."/>
            <person name="Hiltunen Thoren M."/>
            <person name="Johannesson H."/>
        </authorList>
    </citation>
    <scope>NUCLEOTIDE SEQUENCE</scope>
    <source>
        <strain evidence="1">CBS 955.72</strain>
    </source>
</reference>
<dbReference type="Proteomes" id="UP001275084">
    <property type="component" value="Unassembled WGS sequence"/>
</dbReference>
<protein>
    <submittedName>
        <fullName evidence="1">Uncharacterized protein</fullName>
    </submittedName>
</protein>
<dbReference type="NCBIfam" id="NF047352">
    <property type="entry name" value="P_loop_sacsin"/>
    <property type="match status" value="1"/>
</dbReference>
<organism evidence="1 2">
    <name type="scientific">Lasiosphaeria hispida</name>
    <dbReference type="NCBI Taxonomy" id="260671"/>
    <lineage>
        <taxon>Eukaryota</taxon>
        <taxon>Fungi</taxon>
        <taxon>Dikarya</taxon>
        <taxon>Ascomycota</taxon>
        <taxon>Pezizomycotina</taxon>
        <taxon>Sordariomycetes</taxon>
        <taxon>Sordariomycetidae</taxon>
        <taxon>Sordariales</taxon>
        <taxon>Lasiosphaeriaceae</taxon>
        <taxon>Lasiosphaeria</taxon>
    </lineage>
</organism>
<dbReference type="AlphaFoldDB" id="A0AAJ0HT47"/>
<dbReference type="EMBL" id="JAUIQD010000002">
    <property type="protein sequence ID" value="KAK3360775.1"/>
    <property type="molecule type" value="Genomic_DNA"/>
</dbReference>
<comment type="caution">
    <text evidence="1">The sequence shown here is derived from an EMBL/GenBank/DDBJ whole genome shotgun (WGS) entry which is preliminary data.</text>
</comment>
<dbReference type="InterPro" id="IPR036890">
    <property type="entry name" value="HATPase_C_sf"/>
</dbReference>
<dbReference type="SUPFAM" id="SSF55874">
    <property type="entry name" value="ATPase domain of HSP90 chaperone/DNA topoisomerase II/histidine kinase"/>
    <property type="match status" value="1"/>
</dbReference>